<evidence type="ECO:0000256" key="1">
    <source>
        <dbReference type="SAM" id="MobiDB-lite"/>
    </source>
</evidence>
<dbReference type="EMBL" id="BFEA01000527">
    <property type="protein sequence ID" value="GBG85632.1"/>
    <property type="molecule type" value="Genomic_DNA"/>
</dbReference>
<feature type="compositionally biased region" description="Acidic residues" evidence="1">
    <location>
        <begin position="522"/>
        <end position="536"/>
    </location>
</feature>
<protein>
    <submittedName>
        <fullName evidence="2">Uncharacterized protein</fullName>
    </submittedName>
</protein>
<keyword evidence="3" id="KW-1185">Reference proteome</keyword>
<proteinExistence type="predicted"/>
<dbReference type="Gramene" id="GBG85632">
    <property type="protein sequence ID" value="GBG85632"/>
    <property type="gene ID" value="CBR_g40360"/>
</dbReference>
<feature type="compositionally biased region" description="Basic residues" evidence="1">
    <location>
        <begin position="119"/>
        <end position="128"/>
    </location>
</feature>
<gene>
    <name evidence="2" type="ORF">CBR_g40360</name>
</gene>
<reference evidence="2 3" key="1">
    <citation type="journal article" date="2018" name="Cell">
        <title>The Chara Genome: Secondary Complexity and Implications for Plant Terrestrialization.</title>
        <authorList>
            <person name="Nishiyama T."/>
            <person name="Sakayama H."/>
            <person name="Vries J.D."/>
            <person name="Buschmann H."/>
            <person name="Saint-Marcoux D."/>
            <person name="Ullrich K.K."/>
            <person name="Haas F.B."/>
            <person name="Vanderstraeten L."/>
            <person name="Becker D."/>
            <person name="Lang D."/>
            <person name="Vosolsobe S."/>
            <person name="Rombauts S."/>
            <person name="Wilhelmsson P.K.I."/>
            <person name="Janitza P."/>
            <person name="Kern R."/>
            <person name="Heyl A."/>
            <person name="Rumpler F."/>
            <person name="Villalobos L.I.A.C."/>
            <person name="Clay J.M."/>
            <person name="Skokan R."/>
            <person name="Toyoda A."/>
            <person name="Suzuki Y."/>
            <person name="Kagoshima H."/>
            <person name="Schijlen E."/>
            <person name="Tajeshwar N."/>
            <person name="Catarino B."/>
            <person name="Hetherington A.J."/>
            <person name="Saltykova A."/>
            <person name="Bonnot C."/>
            <person name="Breuninger H."/>
            <person name="Symeonidi A."/>
            <person name="Radhakrishnan G.V."/>
            <person name="Van Nieuwerburgh F."/>
            <person name="Deforce D."/>
            <person name="Chang C."/>
            <person name="Karol K.G."/>
            <person name="Hedrich R."/>
            <person name="Ulvskov P."/>
            <person name="Glockner G."/>
            <person name="Delwiche C.F."/>
            <person name="Petrasek J."/>
            <person name="Van de Peer Y."/>
            <person name="Friml J."/>
            <person name="Beilby M."/>
            <person name="Dolan L."/>
            <person name="Kohara Y."/>
            <person name="Sugano S."/>
            <person name="Fujiyama A."/>
            <person name="Delaux P.-M."/>
            <person name="Quint M."/>
            <person name="TheiBen G."/>
            <person name="Hagemann M."/>
            <person name="Harholt J."/>
            <person name="Dunand C."/>
            <person name="Zachgo S."/>
            <person name="Langdale J."/>
            <person name="Maumus F."/>
            <person name="Straeten D.V.D."/>
            <person name="Gould S.B."/>
            <person name="Rensing S.A."/>
        </authorList>
    </citation>
    <scope>NUCLEOTIDE SEQUENCE [LARGE SCALE GENOMIC DNA]</scope>
    <source>
        <strain evidence="2 3">S276</strain>
    </source>
</reference>
<dbReference type="Proteomes" id="UP000265515">
    <property type="component" value="Unassembled WGS sequence"/>
</dbReference>
<dbReference type="AlphaFoldDB" id="A0A388LTU3"/>
<feature type="region of interest" description="Disordered" evidence="1">
    <location>
        <begin position="514"/>
        <end position="536"/>
    </location>
</feature>
<accession>A0A388LTU3</accession>
<name>A0A388LTU3_CHABU</name>
<evidence type="ECO:0000313" key="2">
    <source>
        <dbReference type="EMBL" id="GBG85632.1"/>
    </source>
</evidence>
<sequence>MSLEETIRDVRERVWSIGDAAMRGIAEVLIEFGLSPEIVGYSLPAATPQLQLSCGGNSSAKHPVTLHRQSNCLSPKRLHGTTAQADVKADCQRGGQQLSEAPGDAAQQMGDMATTQRSTRQHCQRRTKYRDGQQGKSTAEHRATTSKRSNYGKTPAAKIDTGSKRDAQQGNSGGQTIALNMFIRGPCSGQWTTDSGPDNLSVSQILQHLRFVVDNTFLYARDDTLRKQIIGIPMGTNAGPEISNLTLYWDEALFIDDIRQHDPQAAQRYAFTYRLIDDVLSWGQLPPPSEHYELEWKEITATDGLCTFLGMHLRVRSDGSLRMSVFDKAAAWDFPVIRYPSATSNIPSHQPAVPTVAAPTAAASTAVVSTAAVSTAAVSTSGFTPAVSAAEVASAARPVTACSSAANAVPTVAVPTAAISTAAASTVVVSTAAVSTAAAAVVSTAAVSTPGFTPAVSATEVASAAVPAMEVASAAVPTTTIVSAAVPLFTTSSTSVPRISHAIVFTVDAGYSHTQSSGGYGAEDDGGEDEEDKKDK</sequence>
<comment type="caution">
    <text evidence="2">The sequence shown here is derived from an EMBL/GenBank/DDBJ whole genome shotgun (WGS) entry which is preliminary data.</text>
</comment>
<dbReference type="STRING" id="69332.A0A388LTU3"/>
<feature type="region of interest" description="Disordered" evidence="1">
    <location>
        <begin position="83"/>
        <end position="173"/>
    </location>
</feature>
<dbReference type="OrthoDB" id="1894603at2759"/>
<evidence type="ECO:0000313" key="3">
    <source>
        <dbReference type="Proteomes" id="UP000265515"/>
    </source>
</evidence>
<organism evidence="2 3">
    <name type="scientific">Chara braunii</name>
    <name type="common">Braun's stonewort</name>
    <dbReference type="NCBI Taxonomy" id="69332"/>
    <lineage>
        <taxon>Eukaryota</taxon>
        <taxon>Viridiplantae</taxon>
        <taxon>Streptophyta</taxon>
        <taxon>Charophyceae</taxon>
        <taxon>Charales</taxon>
        <taxon>Characeae</taxon>
        <taxon>Chara</taxon>
    </lineage>
</organism>
<feature type="compositionally biased region" description="Basic and acidic residues" evidence="1">
    <location>
        <begin position="129"/>
        <end position="143"/>
    </location>
</feature>